<accession>A0A5C0VNB7</accession>
<reference evidence="3 4" key="1">
    <citation type="submission" date="2019-08" db="EMBL/GenBank/DDBJ databases">
        <title>Pedobacter sp. nov., isolated from Han river, South Korea.</title>
        <authorList>
            <person name="Lee D.-H."/>
            <person name="Kim Y.-S."/>
            <person name="Hwang E.-M."/>
            <person name="Le Tran T.C."/>
            <person name="Cha C.-J."/>
        </authorList>
    </citation>
    <scope>NUCLEOTIDE SEQUENCE [LARGE SCALE GENOMIC DNA]</scope>
    <source>
        <strain evidence="3 4">CJ43</strain>
    </source>
</reference>
<gene>
    <name evidence="3" type="ORF">FYC62_14855</name>
</gene>
<dbReference type="InterPro" id="IPR036457">
    <property type="entry name" value="PPM-type-like_dom_sf"/>
</dbReference>
<keyword evidence="1" id="KW-0378">Hydrolase</keyword>
<keyword evidence="4" id="KW-1185">Reference proteome</keyword>
<dbReference type="GO" id="GO:0016791">
    <property type="term" value="F:phosphatase activity"/>
    <property type="evidence" value="ECO:0007669"/>
    <property type="project" value="TreeGrafter"/>
</dbReference>
<dbReference type="SMART" id="SM00331">
    <property type="entry name" value="PP2C_SIG"/>
    <property type="match status" value="1"/>
</dbReference>
<proteinExistence type="predicted"/>
<dbReference type="Gene3D" id="3.60.40.10">
    <property type="entry name" value="PPM-type phosphatase domain"/>
    <property type="match status" value="1"/>
</dbReference>
<evidence type="ECO:0000256" key="1">
    <source>
        <dbReference type="ARBA" id="ARBA00022801"/>
    </source>
</evidence>
<dbReference type="SUPFAM" id="SSF55781">
    <property type="entry name" value="GAF domain-like"/>
    <property type="match status" value="1"/>
</dbReference>
<dbReference type="PANTHER" id="PTHR43156">
    <property type="entry name" value="STAGE II SPORULATION PROTEIN E-RELATED"/>
    <property type="match status" value="1"/>
</dbReference>
<evidence type="ECO:0000313" key="3">
    <source>
        <dbReference type="EMBL" id="QEK52800.1"/>
    </source>
</evidence>
<dbReference type="Pfam" id="PF07228">
    <property type="entry name" value="SpoIIE"/>
    <property type="match status" value="1"/>
</dbReference>
<evidence type="ECO:0000313" key="4">
    <source>
        <dbReference type="Proteomes" id="UP000323653"/>
    </source>
</evidence>
<dbReference type="InterPro" id="IPR052016">
    <property type="entry name" value="Bact_Sigma-Reg"/>
</dbReference>
<name>A0A5C0VNB7_9SPHI</name>
<sequence length="416" mass="47342">MKNEQNHSNDEEQIDLIELLLKRQAELNALLEITQAINSNVPGSVLIEMLELILKTNLKVGRFRLLFVNEDDFICVSQFGGDLDIYEDYNAISKELIELKNPTQLSDHPDPIFKGYDFFIPVYHKDQALAYVLVGDFPQKEKLLGNQIDYIQTLINVIIVAFENKKLFKERIQKERLQRDLELASQVQNMLIPQVLPKNAELDVEAIYRQHQTIGGDFYDFIELNESEILWCVADVSGKGISAALIMANFQASLRALVSVDISLSELITRLNKVVYQNTKGDRFITLFLGKYNKQTRVLNFLNAGHNASLLIQGNGVVPLLKGTTMIGVFDELPFVNEGFIAIEPEALIFNYTDGILEFDGEEERSLSEVDLMDFLIANKQLDLNVIHHLLIKKIEGIRRSLTATDDITILSLRFH</sequence>
<organism evidence="3 4">
    <name type="scientific">Pedobacter aquae</name>
    <dbReference type="NCBI Taxonomy" id="2605747"/>
    <lineage>
        <taxon>Bacteria</taxon>
        <taxon>Pseudomonadati</taxon>
        <taxon>Bacteroidota</taxon>
        <taxon>Sphingobacteriia</taxon>
        <taxon>Sphingobacteriales</taxon>
        <taxon>Sphingobacteriaceae</taxon>
        <taxon>Pedobacter</taxon>
    </lineage>
</organism>
<feature type="domain" description="PPM-type phosphatase" evidence="2">
    <location>
        <begin position="199"/>
        <end position="415"/>
    </location>
</feature>
<evidence type="ECO:0000259" key="2">
    <source>
        <dbReference type="SMART" id="SM00331"/>
    </source>
</evidence>
<dbReference type="Proteomes" id="UP000323653">
    <property type="component" value="Chromosome"/>
</dbReference>
<dbReference type="RefSeq" id="WP_149075494.1">
    <property type="nucleotide sequence ID" value="NZ_CP043329.1"/>
</dbReference>
<dbReference type="AlphaFoldDB" id="A0A5C0VNB7"/>
<dbReference type="InterPro" id="IPR001932">
    <property type="entry name" value="PPM-type_phosphatase-like_dom"/>
</dbReference>
<dbReference type="KEGG" id="pej:FYC62_14855"/>
<dbReference type="PANTHER" id="PTHR43156:SF2">
    <property type="entry name" value="STAGE II SPORULATION PROTEIN E"/>
    <property type="match status" value="1"/>
</dbReference>
<dbReference type="EMBL" id="CP043329">
    <property type="protein sequence ID" value="QEK52800.1"/>
    <property type="molecule type" value="Genomic_DNA"/>
</dbReference>
<protein>
    <submittedName>
        <fullName evidence="3">SpoIIE family protein phosphatase</fullName>
    </submittedName>
</protein>